<reference evidence="3" key="1">
    <citation type="submission" date="2020-10" db="EMBL/GenBank/DDBJ databases">
        <authorList>
            <person name="Gilroy R."/>
        </authorList>
    </citation>
    <scope>NUCLEOTIDE SEQUENCE</scope>
    <source>
        <strain evidence="3">ChiHecec2B26-709</strain>
    </source>
</reference>
<evidence type="ECO:0000256" key="1">
    <source>
        <dbReference type="SAM" id="SignalP"/>
    </source>
</evidence>
<feature type="signal peptide" evidence="1">
    <location>
        <begin position="1"/>
        <end position="23"/>
    </location>
</feature>
<feature type="domain" description="Putative auto-transporter adhesin head GIN" evidence="2">
    <location>
        <begin position="34"/>
        <end position="289"/>
    </location>
</feature>
<protein>
    <submittedName>
        <fullName evidence="3">DUF2807 domain-containing protein</fullName>
    </submittedName>
</protein>
<evidence type="ECO:0000313" key="3">
    <source>
        <dbReference type="EMBL" id="HIT47773.1"/>
    </source>
</evidence>
<reference evidence="3" key="2">
    <citation type="journal article" date="2021" name="PeerJ">
        <title>Extensive microbial diversity within the chicken gut microbiome revealed by metagenomics and culture.</title>
        <authorList>
            <person name="Gilroy R."/>
            <person name="Ravi A."/>
            <person name="Getino M."/>
            <person name="Pursley I."/>
            <person name="Horton D.L."/>
            <person name="Alikhan N.F."/>
            <person name="Baker D."/>
            <person name="Gharbi K."/>
            <person name="Hall N."/>
            <person name="Watson M."/>
            <person name="Adriaenssens E.M."/>
            <person name="Foster-Nyarko E."/>
            <person name="Jarju S."/>
            <person name="Secka A."/>
            <person name="Antonio M."/>
            <person name="Oren A."/>
            <person name="Chaudhuri R.R."/>
            <person name="La Ragione R."/>
            <person name="Hildebrand F."/>
            <person name="Pallen M.J."/>
        </authorList>
    </citation>
    <scope>NUCLEOTIDE SEQUENCE</scope>
    <source>
        <strain evidence="3">ChiHecec2B26-709</strain>
    </source>
</reference>
<dbReference type="Pfam" id="PF10988">
    <property type="entry name" value="DUF2807"/>
    <property type="match status" value="1"/>
</dbReference>
<feature type="chain" id="PRO_5038468766" evidence="1">
    <location>
        <begin position="24"/>
        <end position="312"/>
    </location>
</feature>
<evidence type="ECO:0000259" key="2">
    <source>
        <dbReference type="Pfam" id="PF10988"/>
    </source>
</evidence>
<keyword evidence="1" id="KW-0732">Signal</keyword>
<dbReference type="Proteomes" id="UP000886881">
    <property type="component" value="Unassembled WGS sequence"/>
</dbReference>
<dbReference type="AlphaFoldDB" id="A0A9D1GPH5"/>
<gene>
    <name evidence="3" type="ORF">IAC35_07970</name>
</gene>
<name>A0A9D1GPH5_9BACT</name>
<evidence type="ECO:0000313" key="4">
    <source>
        <dbReference type="Proteomes" id="UP000886881"/>
    </source>
</evidence>
<sequence>MLAGFRFLLPLLAVFAAAGPVRAQVTEYTRETGAFSRVEVSGAFEVELTGGSGYSVTVSVDEMLMNFVQAYVDGEVLKIYIDEKKLTPEIRRHYRSRNAEDPVLRAEVSAPAAVRSLSLGGKARLGVVNGNVFAADSARFFLADDARMENVTLAGSEAVQLTLDRRSSADISAECESFILVAGGGSSAQVRVESGEAELSMSANSSCVYNGNTDRIKVSARGTSRSIFNGASSSAEYRMSGSADVNAENFKVVDAKVVMSGFCSLTESATGSLFLDMSNGARLVYKNSPVFFISSIRNSSVARYYDGAEGLE</sequence>
<comment type="caution">
    <text evidence="3">The sequence shown here is derived from an EMBL/GenBank/DDBJ whole genome shotgun (WGS) entry which is preliminary data.</text>
</comment>
<accession>A0A9D1GPH5</accession>
<proteinExistence type="predicted"/>
<dbReference type="InterPro" id="IPR021255">
    <property type="entry name" value="DUF2807"/>
</dbReference>
<dbReference type="Gene3D" id="2.160.20.120">
    <property type="match status" value="1"/>
</dbReference>
<organism evidence="3 4">
    <name type="scientific">Candidatus Cryptobacteroides merdipullorum</name>
    <dbReference type="NCBI Taxonomy" id="2840771"/>
    <lineage>
        <taxon>Bacteria</taxon>
        <taxon>Pseudomonadati</taxon>
        <taxon>Bacteroidota</taxon>
        <taxon>Bacteroidia</taxon>
        <taxon>Bacteroidales</taxon>
        <taxon>Candidatus Cryptobacteroides</taxon>
    </lineage>
</organism>
<dbReference type="EMBL" id="DVLC01000141">
    <property type="protein sequence ID" value="HIT47773.1"/>
    <property type="molecule type" value="Genomic_DNA"/>
</dbReference>